<dbReference type="RefSeq" id="WP_274324852.1">
    <property type="nucleotide sequence ID" value="NZ_CP118158.1"/>
</dbReference>
<proteinExistence type="predicted"/>
<feature type="compositionally biased region" description="Acidic residues" evidence="1">
    <location>
        <begin position="16"/>
        <end position="32"/>
    </location>
</feature>
<evidence type="ECO:0000256" key="1">
    <source>
        <dbReference type="SAM" id="MobiDB-lite"/>
    </source>
</evidence>
<protein>
    <submittedName>
        <fullName evidence="2">Uncharacterized protein</fullName>
    </submittedName>
</protein>
<evidence type="ECO:0000313" key="2">
    <source>
        <dbReference type="EMBL" id="MFC7139256.1"/>
    </source>
</evidence>
<reference evidence="2 3" key="1">
    <citation type="journal article" date="2019" name="Int. J. Syst. Evol. Microbiol.">
        <title>The Global Catalogue of Microorganisms (GCM) 10K type strain sequencing project: providing services to taxonomists for standard genome sequencing and annotation.</title>
        <authorList>
            <consortium name="The Broad Institute Genomics Platform"/>
            <consortium name="The Broad Institute Genome Sequencing Center for Infectious Disease"/>
            <person name="Wu L."/>
            <person name="Ma J."/>
        </authorList>
    </citation>
    <scope>NUCLEOTIDE SEQUENCE [LARGE SCALE GENOMIC DNA]</scope>
    <source>
        <strain evidence="2 3">XZYJT29</strain>
    </source>
</reference>
<organism evidence="2 3">
    <name type="scientific">Halosimplex aquaticum</name>
    <dbReference type="NCBI Taxonomy" id="3026162"/>
    <lineage>
        <taxon>Archaea</taxon>
        <taxon>Methanobacteriati</taxon>
        <taxon>Methanobacteriota</taxon>
        <taxon>Stenosarchaea group</taxon>
        <taxon>Halobacteria</taxon>
        <taxon>Halobacteriales</taxon>
        <taxon>Haloarculaceae</taxon>
        <taxon>Halosimplex</taxon>
    </lineage>
</organism>
<name>A0ABD5Y0R2_9EURY</name>
<evidence type="ECO:0000313" key="3">
    <source>
        <dbReference type="Proteomes" id="UP001596432"/>
    </source>
</evidence>
<feature type="region of interest" description="Disordered" evidence="1">
    <location>
        <begin position="1"/>
        <end position="39"/>
    </location>
</feature>
<dbReference type="EMBL" id="JBHTAS010000001">
    <property type="protein sequence ID" value="MFC7139256.1"/>
    <property type="molecule type" value="Genomic_DNA"/>
</dbReference>
<comment type="caution">
    <text evidence="2">The sequence shown here is derived from an EMBL/GenBank/DDBJ whole genome shotgun (WGS) entry which is preliminary data.</text>
</comment>
<gene>
    <name evidence="2" type="ORF">ACFQMA_05315</name>
</gene>
<accession>A0ABD5Y0R2</accession>
<sequence>MSETEYGTPWPPTSSDETETDDEPAADSEPEETPDRYTPDYLAEYTVSMTPRGDISIHLFNPALAPLYAVPGDTIRVHDHPDGVLLTHAAHERGAGDE</sequence>
<dbReference type="Proteomes" id="UP001596432">
    <property type="component" value="Unassembled WGS sequence"/>
</dbReference>
<dbReference type="GeneID" id="78819509"/>
<dbReference type="AlphaFoldDB" id="A0ABD5Y0R2"/>
<keyword evidence="3" id="KW-1185">Reference proteome</keyword>